<evidence type="ECO:0000256" key="1">
    <source>
        <dbReference type="SAM" id="SignalP"/>
    </source>
</evidence>
<keyword evidence="1" id="KW-0732">Signal</keyword>
<keyword evidence="3" id="KW-1185">Reference proteome</keyword>
<feature type="signal peptide" evidence="1">
    <location>
        <begin position="1"/>
        <end position="18"/>
    </location>
</feature>
<comment type="caution">
    <text evidence="2">The sequence shown here is derived from an EMBL/GenBank/DDBJ whole genome shotgun (WGS) entry which is preliminary data.</text>
</comment>
<dbReference type="AlphaFoldDB" id="A0A7C8MNW8"/>
<name>A0A7C8MNW8_9PEZI</name>
<evidence type="ECO:0000313" key="2">
    <source>
        <dbReference type="EMBL" id="KAF2965851.1"/>
    </source>
</evidence>
<sequence length="300" mass="33162">MHFIPVIISALLVSLAAAIPVQSVNAAVPATVHKHWTIDGVVRQRFNHYTTCKWHLEIQQFVVTMTDNSTTGIASTSASDPVSCDFLVQAHTGYDCGFESFGPTKCNMANHGFYVNGGHNENGFVVMVVENVDDNAQAYFGFLDSALNGGTAIPAQTSPVKDIDYNTNVSLLARDDGPEYGEKWVIPRLLRRVHPDTNSVEIEFPIITDVDDIVFPCSLNIEAPWGINVATWEWYDRECKESGWYVSWGYMKGSDAGIMTLVNPARDHRAFFGFVDISKSEIMDSHEAPIEPCECGAPSY</sequence>
<feature type="chain" id="PRO_5029020197" evidence="1">
    <location>
        <begin position="19"/>
        <end position="300"/>
    </location>
</feature>
<evidence type="ECO:0000313" key="3">
    <source>
        <dbReference type="Proteomes" id="UP000481858"/>
    </source>
</evidence>
<accession>A0A7C8MNW8</accession>
<dbReference type="Proteomes" id="UP000481858">
    <property type="component" value="Unassembled WGS sequence"/>
</dbReference>
<protein>
    <submittedName>
        <fullName evidence="2">Uncharacterized protein</fullName>
    </submittedName>
</protein>
<proteinExistence type="predicted"/>
<organism evidence="2 3">
    <name type="scientific">Xylaria multiplex</name>
    <dbReference type="NCBI Taxonomy" id="323545"/>
    <lineage>
        <taxon>Eukaryota</taxon>
        <taxon>Fungi</taxon>
        <taxon>Dikarya</taxon>
        <taxon>Ascomycota</taxon>
        <taxon>Pezizomycotina</taxon>
        <taxon>Sordariomycetes</taxon>
        <taxon>Xylariomycetidae</taxon>
        <taxon>Xylariales</taxon>
        <taxon>Xylariaceae</taxon>
        <taxon>Xylaria</taxon>
    </lineage>
</organism>
<dbReference type="OrthoDB" id="3836772at2759"/>
<dbReference type="EMBL" id="WUBL01000104">
    <property type="protein sequence ID" value="KAF2965851.1"/>
    <property type="molecule type" value="Genomic_DNA"/>
</dbReference>
<gene>
    <name evidence="2" type="ORF">GQX73_g7725</name>
</gene>
<reference evidence="2 3" key="1">
    <citation type="submission" date="2019-12" db="EMBL/GenBank/DDBJ databases">
        <title>Draft genome sequence of the ascomycete Xylaria multiplex DSM 110363.</title>
        <authorList>
            <person name="Buettner E."/>
            <person name="Kellner H."/>
        </authorList>
    </citation>
    <scope>NUCLEOTIDE SEQUENCE [LARGE SCALE GENOMIC DNA]</scope>
    <source>
        <strain evidence="2 3">DSM 110363</strain>
    </source>
</reference>
<dbReference type="InParanoid" id="A0A7C8MNW8"/>